<feature type="transmembrane region" description="Helical" evidence="9">
    <location>
        <begin position="366"/>
        <end position="388"/>
    </location>
</feature>
<keyword evidence="7 9" id="KW-0472">Membrane</keyword>
<sequence>MGLQGADDDGAGLGRSGRRNEQGLGGMSAVAAAEAGLRRRRGAGVSAALGTWARSSTVHRVFLALLSGALYLPGLDQNGWANAYYSAAVQAAAKSWTSFWFASADMGNFLSVDKPPLGIWVMALSARVFGFNVWSMLVPQALMGICTVLLVYAICRTFLPSAYALFAGAATATTPVATVMFRYNNPDALLVLLMTVGAWATLRAVRRPSLAWSLVIGASIGLGFMTKQLQVLLIAPAVAVCLLGTRRTSWHQKLRQAAIAVATALATGLTWFVAVSLVPTGSRPFIGGSRTNSIWDLTLGYNGLDRLTGLDASRTGPATEGTDPASGFIRFIYPNYAGQISWLLPLAVVATVFVLFLAMRRRLGSVPLPVTFACLWWWTSVPVLAYMGGIIHPYYSLVLVSPTAMLAAWALRIGLHRSARRWTRRTLAIGILATMLMNLIIIGLYTRGYAFLADAIVLMGAVACAGLVLSRTPPLIIARVIAGLTAAALMTGPLVWSAVTASSGHVGSAPNAGPPGVIGVTDSPDHRGLLPSMTPPSESIMLGVTPNAELAGRIDSATTQTGWNAAAVGGQNAALATLATGVPVLPLGGFDGSDPTPTLEQFQQLVVQGRVGGLVLGTLPLGAQNGSESQRIVDWVQKTYSSSAYGSLTFYSFGETR</sequence>
<dbReference type="Pfam" id="PF13231">
    <property type="entry name" value="PMT_2"/>
    <property type="match status" value="1"/>
</dbReference>
<evidence type="ECO:0000256" key="7">
    <source>
        <dbReference type="ARBA" id="ARBA00023136"/>
    </source>
</evidence>
<evidence type="ECO:0000259" key="11">
    <source>
        <dbReference type="Pfam" id="PF24878"/>
    </source>
</evidence>
<feature type="compositionally biased region" description="Acidic residues" evidence="8">
    <location>
        <begin position="1"/>
        <end position="10"/>
    </location>
</feature>
<reference evidence="12 13" key="1">
    <citation type="submission" date="2023-12" db="EMBL/GenBank/DDBJ databases">
        <title>Sinomonas terricola sp. nov, isolated from litchi orchard soil in Guangdong, PR China.</title>
        <authorList>
            <person name="Jiaxin W."/>
            <person name="Yang Z."/>
            <person name="Honghui Z."/>
        </authorList>
    </citation>
    <scope>NUCLEOTIDE SEQUENCE [LARGE SCALE GENOMIC DNA]</scope>
    <source>
        <strain evidence="12 13">JGH33</strain>
    </source>
</reference>
<dbReference type="PANTHER" id="PTHR33908:SF3">
    <property type="entry name" value="UNDECAPRENYL PHOSPHATE-ALPHA-4-AMINO-4-DEOXY-L-ARABINOSE ARABINOSYL TRANSFERASE"/>
    <property type="match status" value="1"/>
</dbReference>
<evidence type="ECO:0000256" key="6">
    <source>
        <dbReference type="ARBA" id="ARBA00022989"/>
    </source>
</evidence>
<dbReference type="RefSeq" id="WP_323277181.1">
    <property type="nucleotide sequence ID" value="NZ_JAYGGQ010000001.1"/>
</dbReference>
<comment type="subcellular location">
    <subcellularLocation>
        <location evidence="1">Cell membrane</location>
        <topology evidence="1">Multi-pass membrane protein</topology>
    </subcellularLocation>
</comment>
<name>A0ABU5T178_9MICC</name>
<feature type="transmembrane region" description="Helical" evidence="9">
    <location>
        <begin position="225"/>
        <end position="245"/>
    </location>
</feature>
<keyword evidence="4 12" id="KW-0808">Transferase</keyword>
<accession>A0ABU5T178</accession>
<evidence type="ECO:0000313" key="12">
    <source>
        <dbReference type="EMBL" id="MEA5453418.1"/>
    </source>
</evidence>
<feature type="transmembrane region" description="Helical" evidence="9">
    <location>
        <begin position="131"/>
        <end position="154"/>
    </location>
</feature>
<proteinExistence type="predicted"/>
<dbReference type="EMBL" id="JAYGGQ010000001">
    <property type="protein sequence ID" value="MEA5453418.1"/>
    <property type="molecule type" value="Genomic_DNA"/>
</dbReference>
<dbReference type="Pfam" id="PF24878">
    <property type="entry name" value="YkcB_C"/>
    <property type="match status" value="1"/>
</dbReference>
<comment type="caution">
    <text evidence="12">The sequence shown here is derived from an EMBL/GenBank/DDBJ whole genome shotgun (WGS) entry which is preliminary data.</text>
</comment>
<feature type="transmembrane region" description="Helical" evidence="9">
    <location>
        <begin position="451"/>
        <end position="469"/>
    </location>
</feature>
<feature type="transmembrane region" description="Helical" evidence="9">
    <location>
        <begin position="394"/>
        <end position="415"/>
    </location>
</feature>
<dbReference type="InterPro" id="IPR050297">
    <property type="entry name" value="LipidA_mod_glycosyltrf_83"/>
</dbReference>
<dbReference type="InterPro" id="IPR056785">
    <property type="entry name" value="YkcA/B-like_C"/>
</dbReference>
<protein>
    <submittedName>
        <fullName evidence="12">Glycosyltransferase family 39 protein</fullName>
        <ecNumber evidence="12">2.4.-.-</ecNumber>
    </submittedName>
</protein>
<evidence type="ECO:0000256" key="8">
    <source>
        <dbReference type="SAM" id="MobiDB-lite"/>
    </source>
</evidence>
<evidence type="ECO:0000256" key="5">
    <source>
        <dbReference type="ARBA" id="ARBA00022692"/>
    </source>
</evidence>
<feature type="region of interest" description="Disordered" evidence="8">
    <location>
        <begin position="1"/>
        <end position="25"/>
    </location>
</feature>
<feature type="transmembrane region" description="Helical" evidence="9">
    <location>
        <begin position="257"/>
        <end position="278"/>
    </location>
</feature>
<keyword evidence="6 9" id="KW-1133">Transmembrane helix</keyword>
<feature type="transmembrane region" description="Helical" evidence="9">
    <location>
        <begin position="160"/>
        <end position="181"/>
    </location>
</feature>
<keyword evidence="5 9" id="KW-0812">Transmembrane</keyword>
<feature type="transmembrane region" description="Helical" evidence="9">
    <location>
        <begin position="427"/>
        <end position="445"/>
    </location>
</feature>
<feature type="transmembrane region" description="Helical" evidence="9">
    <location>
        <begin position="340"/>
        <end position="359"/>
    </location>
</feature>
<dbReference type="Proteomes" id="UP001304769">
    <property type="component" value="Unassembled WGS sequence"/>
</dbReference>
<evidence type="ECO:0000256" key="2">
    <source>
        <dbReference type="ARBA" id="ARBA00022475"/>
    </source>
</evidence>
<feature type="domain" description="Glycosyltransferase RgtA/B/C/D-like" evidence="10">
    <location>
        <begin position="113"/>
        <end position="266"/>
    </location>
</feature>
<feature type="domain" description="Putative mannosyltransferase YkcA/B-like C-terminal" evidence="11">
    <location>
        <begin position="558"/>
        <end position="638"/>
    </location>
</feature>
<evidence type="ECO:0000256" key="9">
    <source>
        <dbReference type="SAM" id="Phobius"/>
    </source>
</evidence>
<feature type="transmembrane region" description="Helical" evidence="9">
    <location>
        <begin position="476"/>
        <end position="496"/>
    </location>
</feature>
<gene>
    <name evidence="12" type="ORF">SPF06_01660</name>
</gene>
<evidence type="ECO:0000313" key="13">
    <source>
        <dbReference type="Proteomes" id="UP001304769"/>
    </source>
</evidence>
<keyword evidence="13" id="KW-1185">Reference proteome</keyword>
<evidence type="ECO:0000256" key="3">
    <source>
        <dbReference type="ARBA" id="ARBA00022676"/>
    </source>
</evidence>
<keyword evidence="2" id="KW-1003">Cell membrane</keyword>
<dbReference type="InterPro" id="IPR038731">
    <property type="entry name" value="RgtA/B/C-like"/>
</dbReference>
<evidence type="ECO:0000256" key="1">
    <source>
        <dbReference type="ARBA" id="ARBA00004651"/>
    </source>
</evidence>
<dbReference type="PANTHER" id="PTHR33908">
    <property type="entry name" value="MANNOSYLTRANSFERASE YKCB-RELATED"/>
    <property type="match status" value="1"/>
</dbReference>
<keyword evidence="3 12" id="KW-0328">Glycosyltransferase</keyword>
<dbReference type="GO" id="GO:0016757">
    <property type="term" value="F:glycosyltransferase activity"/>
    <property type="evidence" value="ECO:0007669"/>
    <property type="project" value="UniProtKB-KW"/>
</dbReference>
<dbReference type="EC" id="2.4.-.-" evidence="12"/>
<evidence type="ECO:0000259" key="10">
    <source>
        <dbReference type="Pfam" id="PF13231"/>
    </source>
</evidence>
<evidence type="ECO:0000256" key="4">
    <source>
        <dbReference type="ARBA" id="ARBA00022679"/>
    </source>
</evidence>
<organism evidence="12 13">
    <name type="scientific">Sinomonas terricola</name>
    <dbReference type="NCBI Taxonomy" id="3110330"/>
    <lineage>
        <taxon>Bacteria</taxon>
        <taxon>Bacillati</taxon>
        <taxon>Actinomycetota</taxon>
        <taxon>Actinomycetes</taxon>
        <taxon>Micrococcales</taxon>
        <taxon>Micrococcaceae</taxon>
        <taxon>Sinomonas</taxon>
    </lineage>
</organism>